<comment type="similarity">
    <text evidence="2 14">Belongs to the UppP family.</text>
</comment>
<evidence type="ECO:0000256" key="6">
    <source>
        <dbReference type="ARBA" id="ARBA00022692"/>
    </source>
</evidence>
<comment type="subcellular location">
    <subcellularLocation>
        <location evidence="1 14">Cell membrane</location>
        <topology evidence="1 14">Multi-pass membrane protein</topology>
    </subcellularLocation>
</comment>
<keyword evidence="14" id="KW-0573">Peptidoglycan synthesis</keyword>
<comment type="function">
    <text evidence="14">Catalyzes the dephosphorylation of undecaprenyl diphosphate (UPP). Confers resistance to bacitracin.</text>
</comment>
<feature type="transmembrane region" description="Helical" evidence="14">
    <location>
        <begin position="217"/>
        <end position="240"/>
    </location>
</feature>
<dbReference type="GO" id="GO:0050380">
    <property type="term" value="F:undecaprenyl-diphosphatase activity"/>
    <property type="evidence" value="ECO:0007669"/>
    <property type="project" value="UniProtKB-UniRule"/>
</dbReference>
<evidence type="ECO:0000256" key="9">
    <source>
        <dbReference type="ARBA" id="ARBA00023136"/>
    </source>
</evidence>
<sequence length="265" mass="29397">MTIIQSIILGIIEGITEFLPVSSTGHLILVSDLLGIIQTSFIKTFTVAIQLGAILAVVVLYWKRFLVKKEVWKKVFTAFIPTGIIGFILYKLVKTFLLGNEWVVVGSLFVVGIILIVFEIWYGHPSCSANKVKYCSRPNEVLKISYKQSFLIGVIQSFGMIPGVSRSGATILGGLFMGVERSTIVEFSFLLAIPTMLAATGYDLLRNYQTLDPSQFHLLAIGFVVSFLVAIPSIKFLIGFVQKNNFTWFGVYRIVVAVIFALIIL</sequence>
<dbReference type="PANTHER" id="PTHR30622">
    <property type="entry name" value="UNDECAPRENYL-DIPHOSPHATASE"/>
    <property type="match status" value="1"/>
</dbReference>
<evidence type="ECO:0000256" key="5">
    <source>
        <dbReference type="ARBA" id="ARBA00022475"/>
    </source>
</evidence>
<dbReference type="NCBIfam" id="TIGR00753">
    <property type="entry name" value="undec_PP_bacA"/>
    <property type="match status" value="1"/>
</dbReference>
<dbReference type="GO" id="GO:0071555">
    <property type="term" value="P:cell wall organization"/>
    <property type="evidence" value="ECO:0007669"/>
    <property type="project" value="UniProtKB-KW"/>
</dbReference>
<feature type="transmembrane region" description="Helical" evidence="14">
    <location>
        <begin position="41"/>
        <end position="62"/>
    </location>
</feature>
<evidence type="ECO:0000256" key="14">
    <source>
        <dbReference type="HAMAP-Rule" id="MF_01006"/>
    </source>
</evidence>
<keyword evidence="8 14" id="KW-1133">Transmembrane helix</keyword>
<proteinExistence type="inferred from homology"/>
<dbReference type="GO" id="GO:0046677">
    <property type="term" value="P:response to antibiotic"/>
    <property type="evidence" value="ECO:0007669"/>
    <property type="project" value="UniProtKB-UniRule"/>
</dbReference>
<dbReference type="PANTHER" id="PTHR30622:SF3">
    <property type="entry name" value="UNDECAPRENYL-DIPHOSPHATASE"/>
    <property type="match status" value="1"/>
</dbReference>
<dbReference type="InterPro" id="IPR003824">
    <property type="entry name" value="UppP"/>
</dbReference>
<dbReference type="GO" id="GO:0008360">
    <property type="term" value="P:regulation of cell shape"/>
    <property type="evidence" value="ECO:0007669"/>
    <property type="project" value="UniProtKB-KW"/>
</dbReference>
<keyword evidence="6 14" id="KW-0812">Transmembrane</keyword>
<dbReference type="GO" id="GO:0005886">
    <property type="term" value="C:plasma membrane"/>
    <property type="evidence" value="ECO:0007669"/>
    <property type="project" value="UniProtKB-SubCell"/>
</dbReference>
<evidence type="ECO:0000256" key="12">
    <source>
        <dbReference type="ARBA" id="ARBA00032932"/>
    </source>
</evidence>
<evidence type="ECO:0000256" key="13">
    <source>
        <dbReference type="ARBA" id="ARBA00047594"/>
    </source>
</evidence>
<evidence type="ECO:0000256" key="10">
    <source>
        <dbReference type="ARBA" id="ARBA00023251"/>
    </source>
</evidence>
<dbReference type="Pfam" id="PF02673">
    <property type="entry name" value="BacA"/>
    <property type="match status" value="1"/>
</dbReference>
<evidence type="ECO:0000256" key="7">
    <source>
        <dbReference type="ARBA" id="ARBA00022801"/>
    </source>
</evidence>
<evidence type="ECO:0000256" key="3">
    <source>
        <dbReference type="ARBA" id="ARBA00012374"/>
    </source>
</evidence>
<feature type="transmembrane region" description="Helical" evidence="14">
    <location>
        <begin position="7"/>
        <end position="29"/>
    </location>
</feature>
<dbReference type="GO" id="GO:0009252">
    <property type="term" value="P:peptidoglycan biosynthetic process"/>
    <property type="evidence" value="ECO:0007669"/>
    <property type="project" value="UniProtKB-KW"/>
</dbReference>
<feature type="transmembrane region" description="Helical" evidence="14">
    <location>
        <begin position="102"/>
        <end position="123"/>
    </location>
</feature>
<feature type="transmembrane region" description="Helical" evidence="14">
    <location>
        <begin position="246"/>
        <end position="264"/>
    </location>
</feature>
<evidence type="ECO:0000313" key="15">
    <source>
        <dbReference type="EMBL" id="HGT71441.1"/>
    </source>
</evidence>
<keyword evidence="7 14" id="KW-0378">Hydrolase</keyword>
<keyword evidence="14" id="KW-0961">Cell wall biogenesis/degradation</keyword>
<feature type="transmembrane region" description="Helical" evidence="14">
    <location>
        <begin position="184"/>
        <end position="205"/>
    </location>
</feature>
<evidence type="ECO:0000256" key="4">
    <source>
        <dbReference type="ARBA" id="ARBA00021581"/>
    </source>
</evidence>
<evidence type="ECO:0000256" key="11">
    <source>
        <dbReference type="ARBA" id="ARBA00032707"/>
    </source>
</evidence>
<dbReference type="AlphaFoldDB" id="A0A7C4R653"/>
<keyword evidence="14" id="KW-0133">Cell shape</keyword>
<dbReference type="HAMAP" id="MF_01006">
    <property type="entry name" value="Undec_diphosphatase"/>
    <property type="match status" value="1"/>
</dbReference>
<evidence type="ECO:0000256" key="1">
    <source>
        <dbReference type="ARBA" id="ARBA00004651"/>
    </source>
</evidence>
<name>A0A7C4R653_UNCC3</name>
<comment type="miscellaneous">
    <text evidence="14">Bacitracin is thought to be involved in the inhibition of peptidoglycan synthesis by sequestering undecaprenyl diphosphate, thereby reducing the pool of lipid carrier available.</text>
</comment>
<feature type="transmembrane region" description="Helical" evidence="14">
    <location>
        <begin position="74"/>
        <end position="90"/>
    </location>
</feature>
<keyword evidence="5 14" id="KW-1003">Cell membrane</keyword>
<keyword evidence="10 14" id="KW-0046">Antibiotic resistance</keyword>
<reference evidence="15" key="1">
    <citation type="journal article" date="2020" name="mSystems">
        <title>Genome- and Community-Level Interaction Insights into Carbon Utilization and Element Cycling Functions of Hydrothermarchaeota in Hydrothermal Sediment.</title>
        <authorList>
            <person name="Zhou Z."/>
            <person name="Liu Y."/>
            <person name="Xu W."/>
            <person name="Pan J."/>
            <person name="Luo Z.H."/>
            <person name="Li M."/>
        </authorList>
    </citation>
    <scope>NUCLEOTIDE SEQUENCE [LARGE SCALE GENOMIC DNA]</scope>
    <source>
        <strain evidence="15">SpSt-579</strain>
    </source>
</reference>
<protein>
    <recommendedName>
        <fullName evidence="4 14">Undecaprenyl-diphosphatase</fullName>
        <ecNumber evidence="3 14">3.6.1.27</ecNumber>
    </recommendedName>
    <alternativeName>
        <fullName evidence="12 14">Bacitracin resistance protein</fullName>
    </alternativeName>
    <alternativeName>
        <fullName evidence="11 14">Undecaprenyl pyrophosphate phosphatase</fullName>
    </alternativeName>
</protein>
<comment type="catalytic activity">
    <reaction evidence="13 14">
        <text>di-trans,octa-cis-undecaprenyl diphosphate + H2O = di-trans,octa-cis-undecaprenyl phosphate + phosphate + H(+)</text>
        <dbReference type="Rhea" id="RHEA:28094"/>
        <dbReference type="ChEBI" id="CHEBI:15377"/>
        <dbReference type="ChEBI" id="CHEBI:15378"/>
        <dbReference type="ChEBI" id="CHEBI:43474"/>
        <dbReference type="ChEBI" id="CHEBI:58405"/>
        <dbReference type="ChEBI" id="CHEBI:60392"/>
        <dbReference type="EC" id="3.6.1.27"/>
    </reaction>
</comment>
<keyword evidence="9 14" id="KW-0472">Membrane</keyword>
<gene>
    <name evidence="14 15" type="primary">uppP</name>
    <name evidence="15" type="ORF">ENT43_04255</name>
</gene>
<organism evidence="15">
    <name type="scientific">candidate division CPR3 bacterium</name>
    <dbReference type="NCBI Taxonomy" id="2268181"/>
    <lineage>
        <taxon>Bacteria</taxon>
        <taxon>Bacteria division CPR3</taxon>
    </lineage>
</organism>
<dbReference type="EC" id="3.6.1.27" evidence="3 14"/>
<comment type="caution">
    <text evidence="15">The sequence shown here is derived from an EMBL/GenBank/DDBJ whole genome shotgun (WGS) entry which is preliminary data.</text>
</comment>
<dbReference type="EMBL" id="DSYQ01000028">
    <property type="protein sequence ID" value="HGT71441.1"/>
    <property type="molecule type" value="Genomic_DNA"/>
</dbReference>
<evidence type="ECO:0000256" key="2">
    <source>
        <dbReference type="ARBA" id="ARBA00010621"/>
    </source>
</evidence>
<evidence type="ECO:0000256" key="8">
    <source>
        <dbReference type="ARBA" id="ARBA00022989"/>
    </source>
</evidence>
<accession>A0A7C4R653</accession>